<keyword evidence="6" id="KW-1185">Reference proteome</keyword>
<evidence type="ECO:0000256" key="3">
    <source>
        <dbReference type="ARBA" id="ARBA00023163"/>
    </source>
</evidence>
<dbReference type="Pfam" id="PF12833">
    <property type="entry name" value="HTH_18"/>
    <property type="match status" value="1"/>
</dbReference>
<dbReference type="PANTHER" id="PTHR47894:SF4">
    <property type="entry name" value="HTH-TYPE TRANSCRIPTIONAL REGULATOR GADX"/>
    <property type="match status" value="1"/>
</dbReference>
<dbReference type="EMBL" id="AE014133">
    <property type="protein sequence ID" value="AAN58056.1"/>
    <property type="molecule type" value="Genomic_DNA"/>
</dbReference>
<dbReference type="SUPFAM" id="SSF46689">
    <property type="entry name" value="Homeodomain-like"/>
    <property type="match status" value="1"/>
</dbReference>
<evidence type="ECO:0000256" key="2">
    <source>
        <dbReference type="ARBA" id="ARBA00023125"/>
    </source>
</evidence>
<gene>
    <name evidence="5" type="ordered locus">SMU_292</name>
</gene>
<dbReference type="eggNOG" id="COG2207">
    <property type="taxonomic scope" value="Bacteria"/>
</dbReference>
<dbReference type="OrthoDB" id="5582699at2"/>
<accession>Q8DW00</accession>
<dbReference type="PANTHER" id="PTHR47894">
    <property type="entry name" value="HTH-TYPE TRANSCRIPTIONAL REGULATOR GADX"/>
    <property type="match status" value="1"/>
</dbReference>
<evidence type="ECO:0000259" key="4">
    <source>
        <dbReference type="PROSITE" id="PS01124"/>
    </source>
</evidence>
<evidence type="ECO:0000313" key="5">
    <source>
        <dbReference type="EMBL" id="AAN58056.1"/>
    </source>
</evidence>
<reference evidence="5 6" key="1">
    <citation type="journal article" date="2002" name="Proc. Natl. Acad. Sci. U.S.A.">
        <title>Genome sequence of Streptococcus mutans UA159, a cariogenic dental pathogen.</title>
        <authorList>
            <person name="Ajdic D."/>
            <person name="McShan W.M."/>
            <person name="McLaughlin R.E."/>
            <person name="Savic G."/>
            <person name="Chang J."/>
            <person name="Carson M.B."/>
            <person name="Primeaux C."/>
            <person name="Tian R."/>
            <person name="Kenton S."/>
            <person name="Jia H."/>
            <person name="Lin S."/>
            <person name="Qian Y."/>
            <person name="Li S."/>
            <person name="Zhu H."/>
            <person name="Najar F."/>
            <person name="Lai H."/>
            <person name="White J."/>
            <person name="Roe B.A."/>
            <person name="Ferretti J.J."/>
        </authorList>
    </citation>
    <scope>NUCLEOTIDE SEQUENCE [LARGE SCALE GENOMIC DNA]</scope>
    <source>
        <strain evidence="6">ATCC 700610 / UA159</strain>
    </source>
</reference>
<dbReference type="PhylomeDB" id="Q8DW00"/>
<dbReference type="GO" id="GO:0000976">
    <property type="term" value="F:transcription cis-regulatory region binding"/>
    <property type="evidence" value="ECO:0007669"/>
    <property type="project" value="TreeGrafter"/>
</dbReference>
<dbReference type="Proteomes" id="UP000002512">
    <property type="component" value="Chromosome"/>
</dbReference>
<dbReference type="SMR" id="Q8DW00"/>
<dbReference type="PROSITE" id="PS01124">
    <property type="entry name" value="HTH_ARAC_FAMILY_2"/>
    <property type="match status" value="1"/>
</dbReference>
<dbReference type="PATRIC" id="fig|210007.7.peg.252"/>
<evidence type="ECO:0000256" key="1">
    <source>
        <dbReference type="ARBA" id="ARBA00023015"/>
    </source>
</evidence>
<name>Q8DW00_STRMU</name>
<dbReference type="SMART" id="SM00342">
    <property type="entry name" value="HTH_ARAC"/>
    <property type="match status" value="1"/>
</dbReference>
<dbReference type="STRING" id="210007.SMU_292"/>
<evidence type="ECO:0000313" key="6">
    <source>
        <dbReference type="Proteomes" id="UP000002512"/>
    </source>
</evidence>
<dbReference type="InterPro" id="IPR009057">
    <property type="entry name" value="Homeodomain-like_sf"/>
</dbReference>
<dbReference type="InterPro" id="IPR018060">
    <property type="entry name" value="HTH_AraC"/>
</dbReference>
<protein>
    <submittedName>
        <fullName evidence="5">Transcriptional regulator</fullName>
    </submittedName>
</protein>
<organism evidence="5 6">
    <name type="scientific">Streptococcus mutans serotype c (strain ATCC 700610 / UA159)</name>
    <dbReference type="NCBI Taxonomy" id="210007"/>
    <lineage>
        <taxon>Bacteria</taxon>
        <taxon>Bacillati</taxon>
        <taxon>Bacillota</taxon>
        <taxon>Bacilli</taxon>
        <taxon>Lactobacillales</taxon>
        <taxon>Streptococcaceae</taxon>
        <taxon>Streptococcus</taxon>
    </lineage>
</organism>
<dbReference type="AlphaFoldDB" id="Q8DW00"/>
<dbReference type="GO" id="GO:0003700">
    <property type="term" value="F:DNA-binding transcription factor activity"/>
    <property type="evidence" value="ECO:0007669"/>
    <property type="project" value="InterPro"/>
</dbReference>
<dbReference type="Gene3D" id="1.10.10.60">
    <property type="entry name" value="Homeodomain-like"/>
    <property type="match status" value="1"/>
</dbReference>
<dbReference type="KEGG" id="smu:SMU_292"/>
<proteinExistence type="predicted"/>
<dbReference type="HOGENOM" id="CLU_047522_1_1_9"/>
<keyword evidence="3" id="KW-0804">Transcription</keyword>
<sequence length="333" mass="37954">MAVQVGLGVMIMKLMITKQFQSFLQELGIDIRLVLQKAQLPNKLWQEELTYNAQEYYCFIATLDKLITDEALLALSRIENIKKFVPAFFAALASPDGLTALQRFSKYKSLIGPVKVQLEDSEDEISVSYAYRSSQLPLPRMLLLQEQLLLLSLLRTGTGTCILPYEISSPYDYGRLLEKEVGILPKKTDYNRLVLSKADLEKPFITENNVMWYHLKLSLNQQLSQLHSDDNFTQAVQTELLSAIPSGQFSLAMIANRLGLSARTLQRKLAAEDTTFNEEVLHMQKLMTFSYLDLSMSVDEIAYLVGYSEKSSFLRAFKKWTGKTLKKYKETAL</sequence>
<dbReference type="GO" id="GO:0005829">
    <property type="term" value="C:cytosol"/>
    <property type="evidence" value="ECO:0007669"/>
    <property type="project" value="TreeGrafter"/>
</dbReference>
<feature type="domain" description="HTH araC/xylS-type" evidence="4">
    <location>
        <begin position="230"/>
        <end position="331"/>
    </location>
</feature>
<keyword evidence="2" id="KW-0238">DNA-binding</keyword>
<keyword evidence="1" id="KW-0805">Transcription regulation</keyword>